<organism evidence="2 3">
    <name type="scientific">Solanum commersonii</name>
    <name type="common">Commerson's wild potato</name>
    <name type="synonym">Commerson's nightshade</name>
    <dbReference type="NCBI Taxonomy" id="4109"/>
    <lineage>
        <taxon>Eukaryota</taxon>
        <taxon>Viridiplantae</taxon>
        <taxon>Streptophyta</taxon>
        <taxon>Embryophyta</taxon>
        <taxon>Tracheophyta</taxon>
        <taxon>Spermatophyta</taxon>
        <taxon>Magnoliopsida</taxon>
        <taxon>eudicotyledons</taxon>
        <taxon>Gunneridae</taxon>
        <taxon>Pentapetalae</taxon>
        <taxon>asterids</taxon>
        <taxon>lamiids</taxon>
        <taxon>Solanales</taxon>
        <taxon>Solanaceae</taxon>
        <taxon>Solanoideae</taxon>
        <taxon>Solaneae</taxon>
        <taxon>Solanum</taxon>
    </lineage>
</organism>
<proteinExistence type="predicted"/>
<dbReference type="PANTHER" id="PTHR33437:SF2">
    <property type="entry name" value="OS06G0361200 PROTEIN"/>
    <property type="match status" value="1"/>
</dbReference>
<dbReference type="EMBL" id="JACXVP010000009">
    <property type="protein sequence ID" value="KAG5588048.1"/>
    <property type="molecule type" value="Genomic_DNA"/>
</dbReference>
<name>A0A9J5XLX3_SOLCO</name>
<sequence>MTKKSSDFSYKDSTDVVSADLSHVGPITRRKFKNSGLDGSRYFTSLEAMKNNNSHMMVVSATPRGNLTSVFFEEFSQIGSNFGESEDSMDALMADSTDIDEKFAMIEQTIEASNKYVNDKNLHIAQLMNKLEAFTPGESSHVPTCPFGFDQQNKDVEEFLSKSKFQKEKQPLDSLQTIVSLQDMITNTIRAQYGETPQSSLLNSFMKDSCGNQIGATHVISSIDETKGSKCERNLTITQEHQTDEKKHAEADSINLEDSKVQWAAIKISKKRTEEVSINLSPSKGDMQANVDDEQLIFCYIPRERQKKGTTTATGMYSTSSPIEERLSHTTFQDLKENKHHSWILRQVSIFHFGAFRYNFSNPSKLGELTEEVTGEKIHGLPEPLQISFKKGKEITSSHYTSIEKTKESKEGKTPQFEPHVCTIVGRLTPRVYALKDWLLEHENQDSCDITDDKKIHSVFPSCVKRKIVLSITTDGSLRVKRSTIVVTNQFHEETNKEEDEAVTLESQMEDSNLTKSSYHITMKEGSDIDDTNDDVKKAQLSGGWRHNRP</sequence>
<evidence type="ECO:0000313" key="2">
    <source>
        <dbReference type="EMBL" id="KAG5588048.1"/>
    </source>
</evidence>
<feature type="compositionally biased region" description="Polar residues" evidence="1">
    <location>
        <begin position="508"/>
        <end position="520"/>
    </location>
</feature>
<reference evidence="2 3" key="1">
    <citation type="submission" date="2020-09" db="EMBL/GenBank/DDBJ databases">
        <title>De no assembly of potato wild relative species, Solanum commersonii.</title>
        <authorList>
            <person name="Cho K."/>
        </authorList>
    </citation>
    <scope>NUCLEOTIDE SEQUENCE [LARGE SCALE GENOMIC DNA]</scope>
    <source>
        <strain evidence="2">LZ3.2</strain>
        <tissue evidence="2">Leaf</tissue>
    </source>
</reference>
<dbReference type="AlphaFoldDB" id="A0A9J5XLX3"/>
<gene>
    <name evidence="2" type="ORF">H5410_048482</name>
</gene>
<dbReference type="PANTHER" id="PTHR33437">
    <property type="entry name" value="OS06G0361200 PROTEIN"/>
    <property type="match status" value="1"/>
</dbReference>
<protein>
    <submittedName>
        <fullName evidence="2">Uncharacterized protein</fullName>
    </submittedName>
</protein>
<keyword evidence="3" id="KW-1185">Reference proteome</keyword>
<evidence type="ECO:0000313" key="3">
    <source>
        <dbReference type="Proteomes" id="UP000824120"/>
    </source>
</evidence>
<dbReference type="OrthoDB" id="1303669at2759"/>
<feature type="region of interest" description="Disordered" evidence="1">
    <location>
        <begin position="508"/>
        <end position="550"/>
    </location>
</feature>
<accession>A0A9J5XLX3</accession>
<evidence type="ECO:0000256" key="1">
    <source>
        <dbReference type="SAM" id="MobiDB-lite"/>
    </source>
</evidence>
<comment type="caution">
    <text evidence="2">The sequence shown here is derived from an EMBL/GenBank/DDBJ whole genome shotgun (WGS) entry which is preliminary data.</text>
</comment>
<dbReference type="Proteomes" id="UP000824120">
    <property type="component" value="Chromosome 9"/>
</dbReference>